<dbReference type="Proteomes" id="UP001519295">
    <property type="component" value="Unassembled WGS sequence"/>
</dbReference>
<dbReference type="EMBL" id="JAGINU010000001">
    <property type="protein sequence ID" value="MBP2370201.1"/>
    <property type="molecule type" value="Genomic_DNA"/>
</dbReference>
<gene>
    <name evidence="1" type="ORF">JOF36_005897</name>
</gene>
<dbReference type="RefSeq" id="WP_245351023.1">
    <property type="nucleotide sequence ID" value="NZ_JAGINU010000001.1"/>
</dbReference>
<proteinExistence type="predicted"/>
<comment type="caution">
    <text evidence="1">The sequence shown here is derived from an EMBL/GenBank/DDBJ whole genome shotgun (WGS) entry which is preliminary data.</text>
</comment>
<accession>A0ABS4W1X0</accession>
<evidence type="ECO:0000313" key="1">
    <source>
        <dbReference type="EMBL" id="MBP2370201.1"/>
    </source>
</evidence>
<evidence type="ECO:0000313" key="2">
    <source>
        <dbReference type="Proteomes" id="UP001519295"/>
    </source>
</evidence>
<keyword evidence="2" id="KW-1185">Reference proteome</keyword>
<protein>
    <submittedName>
        <fullName evidence="1">Uncharacterized protein</fullName>
    </submittedName>
</protein>
<sequence length="99" mass="10605">MTTPPATWEPAATVAPAAPLHPSLINPPPRLEQHQRMRIRAAAFRAKTIYPGPVGELVSRELLEWEQFGKQLGGHGLIAALVDAVMAADAPTTLHVGAR</sequence>
<name>A0ABS4W1X0_9PSEU</name>
<organism evidence="1 2">
    <name type="scientific">Pseudonocardia parietis</name>
    <dbReference type="NCBI Taxonomy" id="570936"/>
    <lineage>
        <taxon>Bacteria</taxon>
        <taxon>Bacillati</taxon>
        <taxon>Actinomycetota</taxon>
        <taxon>Actinomycetes</taxon>
        <taxon>Pseudonocardiales</taxon>
        <taxon>Pseudonocardiaceae</taxon>
        <taxon>Pseudonocardia</taxon>
    </lineage>
</organism>
<reference evidence="1 2" key="1">
    <citation type="submission" date="2021-03" db="EMBL/GenBank/DDBJ databases">
        <title>Sequencing the genomes of 1000 actinobacteria strains.</title>
        <authorList>
            <person name="Klenk H.-P."/>
        </authorList>
    </citation>
    <scope>NUCLEOTIDE SEQUENCE [LARGE SCALE GENOMIC DNA]</scope>
    <source>
        <strain evidence="1 2">DSM 45256</strain>
    </source>
</reference>